<comment type="similarity">
    <text evidence="3">Belongs to the ALG10 glucosyltransferase family.</text>
</comment>
<evidence type="ECO:0000256" key="11">
    <source>
        <dbReference type="ARBA" id="ARBA00023136"/>
    </source>
</evidence>
<gene>
    <name evidence="16" type="primary">ALG10</name>
    <name evidence="16" type="ORF">BG011_005761</name>
</gene>
<evidence type="ECO:0000256" key="8">
    <source>
        <dbReference type="ARBA" id="ARBA00022692"/>
    </source>
</evidence>
<evidence type="ECO:0000256" key="7">
    <source>
        <dbReference type="ARBA" id="ARBA00022679"/>
    </source>
</evidence>
<evidence type="ECO:0000256" key="13">
    <source>
        <dbReference type="ARBA" id="ARBA00044727"/>
    </source>
</evidence>
<dbReference type="EC" id="2.4.1.256" evidence="4"/>
<organism evidence="16 17">
    <name type="scientific">Mortierella polycephala</name>
    <dbReference type="NCBI Taxonomy" id="41804"/>
    <lineage>
        <taxon>Eukaryota</taxon>
        <taxon>Fungi</taxon>
        <taxon>Fungi incertae sedis</taxon>
        <taxon>Mucoromycota</taxon>
        <taxon>Mortierellomycotina</taxon>
        <taxon>Mortierellomycetes</taxon>
        <taxon>Mortierellales</taxon>
        <taxon>Mortierellaceae</taxon>
        <taxon>Mortierella</taxon>
    </lineage>
</organism>
<keyword evidence="11 15" id="KW-0472">Membrane</keyword>
<dbReference type="GO" id="GO:0005789">
    <property type="term" value="C:endoplasmic reticulum membrane"/>
    <property type="evidence" value="ECO:0007669"/>
    <property type="project" value="UniProtKB-SubCell"/>
</dbReference>
<comment type="function">
    <text evidence="13">Dol-P-Glc:Glc(2)Man(9)GlcNAc(2)-PP-Dol alpha-1,2-glucosyltransferase that operates in the biosynthetic pathway of dolichol-linked oligosaccharides, the glycan precursors employed in protein asparagine (N)-glycosylation. The assembly of dolichol-linked oligosaccharides begins on the cytosolic side of the endoplasmic reticulum membrane and finishes in its lumen. The sequential addition of sugars to dolichol pyrophosphate produces dolichol-linked oligosaccharides containing fourteen sugars, including two GlcNAcs, nine mannoses and three glucoses. Once assembled, the oligosaccharide is transferred from the lipid to nascent proteins by oligosaccharyltransferases. In the lumen of the endoplasmic reticulum, adds the third and last glucose residue from dolichyl phosphate glucose (Dol-P-Glc) onto the lipid-linked oligosaccharide intermediate Glc(2)Man(9)GlcNAc(2)-PP-Dol to produce Glc(3)Man(9)GlcNAc(2)-PP-Dol.</text>
</comment>
<keyword evidence="8 15" id="KW-0812">Transmembrane</keyword>
<dbReference type="EMBL" id="JAAAJA010000402">
    <property type="protein sequence ID" value="KAG0254461.1"/>
    <property type="molecule type" value="Genomic_DNA"/>
</dbReference>
<proteinExistence type="inferred from homology"/>
<comment type="caution">
    <text evidence="16">The sequence shown here is derived from an EMBL/GenBank/DDBJ whole genome shotgun (WGS) entry which is preliminary data.</text>
</comment>
<evidence type="ECO:0000256" key="3">
    <source>
        <dbReference type="ARBA" id="ARBA00010600"/>
    </source>
</evidence>
<keyword evidence="9" id="KW-0256">Endoplasmic reticulum</keyword>
<feature type="transmembrane region" description="Helical" evidence="15">
    <location>
        <begin position="43"/>
        <end position="66"/>
    </location>
</feature>
<accession>A0A9P6PXB3</accession>
<evidence type="ECO:0000256" key="15">
    <source>
        <dbReference type="SAM" id="Phobius"/>
    </source>
</evidence>
<evidence type="ECO:0000256" key="2">
    <source>
        <dbReference type="ARBA" id="ARBA00004922"/>
    </source>
</evidence>
<dbReference type="AlphaFoldDB" id="A0A9P6PXB3"/>
<keyword evidence="10 15" id="KW-1133">Transmembrane helix</keyword>
<comment type="subcellular location">
    <subcellularLocation>
        <location evidence="1">Endoplasmic reticulum membrane</location>
        <topology evidence="1">Multi-pass membrane protein</topology>
    </subcellularLocation>
</comment>
<comment type="catalytic activity">
    <reaction evidence="14">
        <text>an alpha-D-Glc-(1-&gt;3)-alpha-D-Glc-(1-&gt;3)-alpha-D-Man-(1-&gt;2)-alpha-D-Man-(1-&gt;2)-alpha-D-Man-(1-&gt;3)-[alpha-D-Man-(1-&gt;2)-alpha-D-Man-(1-&gt;3)-[alpha-D-Man-(1-&gt;2)-alpha-D-Man-(1-&gt;6)]-alpha-D-Man-(1-&gt;6)]-beta-D-Man-(1-&gt;4)-beta-D-GlcNAc-(1-&gt;4)-alpha-D-GlcNAc-diphospho-di-trans,poly-cis-dolichol + a di-trans,poly-cis-dolichyl beta-D-glucosyl phosphate = a alpha-D-Glc-(1-&gt;2)-alpha-D-Glc-(1-&gt;3)-alpha-D-Glc-(1-&gt;3)-alpha-D-Man-(1-&gt;2)-alpha-D-Man-(1-&gt;2)-alpha-D-Man-(1-&gt;3)-[alpha-D-Man-(1-&gt;2)-alpha-D-Man-(1-&gt;3)-[alpha-D-Man-(1-&gt;2)-alpha-D-Man-(1-&gt;6)]-alpha-D-Man-(1-&gt;6)]-beta-D-Man-(1-&gt;4)-beta-D-GlcNAc-(1-&gt;4)-alpha-D-GlcNAc-diphospho-di-trans,poly-cis-dolichol + a di-trans,poly-cis-dolichyl phosphate + H(+)</text>
        <dbReference type="Rhea" id="RHEA:29543"/>
        <dbReference type="Rhea" id="RHEA-COMP:19498"/>
        <dbReference type="Rhea" id="RHEA-COMP:19502"/>
        <dbReference type="Rhea" id="RHEA-COMP:19512"/>
        <dbReference type="Rhea" id="RHEA-COMP:19522"/>
        <dbReference type="ChEBI" id="CHEBI:15378"/>
        <dbReference type="ChEBI" id="CHEBI:57525"/>
        <dbReference type="ChEBI" id="CHEBI:57683"/>
        <dbReference type="ChEBI" id="CHEBI:132522"/>
        <dbReference type="ChEBI" id="CHEBI:132523"/>
        <dbReference type="EC" id="2.4.1.256"/>
    </reaction>
    <physiologicalReaction direction="left-to-right" evidence="14">
        <dbReference type="Rhea" id="RHEA:29544"/>
    </physiologicalReaction>
</comment>
<name>A0A9P6PXB3_9FUNG</name>
<dbReference type="InterPro" id="IPR016900">
    <property type="entry name" value="Alg10"/>
</dbReference>
<dbReference type="PANTHER" id="PTHR12989">
    <property type="entry name" value="ALPHA-1,2-GLUCOSYLTRANSFERASE ALG10"/>
    <property type="match status" value="1"/>
</dbReference>
<evidence type="ECO:0000313" key="17">
    <source>
        <dbReference type="Proteomes" id="UP000726737"/>
    </source>
</evidence>
<evidence type="ECO:0000256" key="6">
    <source>
        <dbReference type="ARBA" id="ARBA00022676"/>
    </source>
</evidence>
<dbReference type="OrthoDB" id="4769at2759"/>
<comment type="pathway">
    <text evidence="2">Protein modification; protein glycosylation.</text>
</comment>
<dbReference type="Proteomes" id="UP000726737">
    <property type="component" value="Unassembled WGS sequence"/>
</dbReference>
<evidence type="ECO:0000256" key="9">
    <source>
        <dbReference type="ARBA" id="ARBA00022824"/>
    </source>
</evidence>
<evidence type="ECO:0000256" key="5">
    <source>
        <dbReference type="ARBA" id="ARBA00018512"/>
    </source>
</evidence>
<dbReference type="PANTHER" id="PTHR12989:SF10">
    <property type="entry name" value="DOL-P-GLC:GLC(2)MAN(9)GLCNAC(2)-PP-DOL ALPHA-1,2-GLUCOSYLTRANSFERASE-RELATED"/>
    <property type="match status" value="1"/>
</dbReference>
<evidence type="ECO:0000256" key="14">
    <source>
        <dbReference type="ARBA" id="ARBA00048064"/>
    </source>
</evidence>
<protein>
    <recommendedName>
        <fullName evidence="5">Dol-P-Glc:Glc(2)Man(9)GlcNAc(2)-PP-Dol alpha-1,2-glucosyltransferase</fullName>
        <ecNumber evidence="4">2.4.1.256</ecNumber>
    </recommendedName>
    <alternativeName>
        <fullName evidence="12">Asparagine-linked glycosylation protein 10</fullName>
    </alternativeName>
</protein>
<keyword evidence="6" id="KW-0328">Glycosyltransferase</keyword>
<evidence type="ECO:0000256" key="12">
    <source>
        <dbReference type="ARBA" id="ARBA00032069"/>
    </source>
</evidence>
<feature type="transmembrane region" description="Helical" evidence="15">
    <location>
        <begin position="73"/>
        <end position="92"/>
    </location>
</feature>
<keyword evidence="7" id="KW-0808">Transferase</keyword>
<evidence type="ECO:0000256" key="1">
    <source>
        <dbReference type="ARBA" id="ARBA00004477"/>
    </source>
</evidence>
<reference evidence="16" key="1">
    <citation type="journal article" date="2020" name="Fungal Divers.">
        <title>Resolving the Mortierellaceae phylogeny through synthesis of multi-gene phylogenetics and phylogenomics.</title>
        <authorList>
            <person name="Vandepol N."/>
            <person name="Liber J."/>
            <person name="Desiro A."/>
            <person name="Na H."/>
            <person name="Kennedy M."/>
            <person name="Barry K."/>
            <person name="Grigoriev I.V."/>
            <person name="Miller A.N."/>
            <person name="O'Donnell K."/>
            <person name="Stajich J.E."/>
            <person name="Bonito G."/>
        </authorList>
    </citation>
    <scope>NUCLEOTIDE SEQUENCE</scope>
    <source>
        <strain evidence="16">KOD948</strain>
    </source>
</reference>
<keyword evidence="17" id="KW-1185">Reference proteome</keyword>
<sequence>MVMATPYLTLLAGFGAFVRWNGGIVLGDRSNHVATVHVVQLFYFVAFASGMSIFAILGSVPIARLLKTPSPRAWITLLAIATIMTICVNKFTQVEMAFLAQKVQRYS</sequence>
<dbReference type="GO" id="GO:0106073">
    <property type="term" value="F:dolichyl pyrophosphate Glc2Man9GlcNAc2 alpha-1,2-glucosyltransferase activity"/>
    <property type="evidence" value="ECO:0007669"/>
    <property type="project" value="UniProtKB-EC"/>
</dbReference>
<evidence type="ECO:0000313" key="16">
    <source>
        <dbReference type="EMBL" id="KAG0254461.1"/>
    </source>
</evidence>
<dbReference type="Pfam" id="PF04922">
    <property type="entry name" value="DIE2_ALG10"/>
    <property type="match status" value="1"/>
</dbReference>
<evidence type="ECO:0000256" key="4">
    <source>
        <dbReference type="ARBA" id="ARBA00011967"/>
    </source>
</evidence>
<evidence type="ECO:0000256" key="10">
    <source>
        <dbReference type="ARBA" id="ARBA00022989"/>
    </source>
</evidence>
<dbReference type="GO" id="GO:0006488">
    <property type="term" value="P:dolichol-linked oligosaccharide biosynthetic process"/>
    <property type="evidence" value="ECO:0007669"/>
    <property type="project" value="InterPro"/>
</dbReference>